<dbReference type="AlphaFoldDB" id="A0A0J7K701"/>
<dbReference type="OrthoDB" id="7694702at2759"/>
<reference evidence="1 2" key="1">
    <citation type="submission" date="2015-04" db="EMBL/GenBank/DDBJ databases">
        <title>Lasius niger genome sequencing.</title>
        <authorList>
            <person name="Konorov E.A."/>
            <person name="Nikitin M.A."/>
            <person name="Kirill M.V."/>
            <person name="Chang P."/>
        </authorList>
    </citation>
    <scope>NUCLEOTIDE SEQUENCE [LARGE SCALE GENOMIC DNA]</scope>
    <source>
        <tissue evidence="1">Whole</tissue>
    </source>
</reference>
<sequence length="172" mass="20639">MRGDEMYVVKAGTVFEKEGVKFKLGQIENDEINGGQEGQVRDRVKREGAILGQIWGIEKRRFGGDWEKRIWLFDALVWSVVSYGVEIWEWKKREKMERLQERYLRWVLGVDWGTPGYLIMEELQRDKLRGRMRKRAWGYERRLEERKGEELARNCWEEVKRRALKGGEKLSE</sequence>
<dbReference type="EMBL" id="LBMM01012584">
    <property type="protein sequence ID" value="KMQ86137.1"/>
    <property type="molecule type" value="Genomic_DNA"/>
</dbReference>
<dbReference type="Proteomes" id="UP000036403">
    <property type="component" value="Unassembled WGS sequence"/>
</dbReference>
<dbReference type="PaxDb" id="67767-A0A0J7K701"/>
<organism evidence="1 2">
    <name type="scientific">Lasius niger</name>
    <name type="common">Black garden ant</name>
    <dbReference type="NCBI Taxonomy" id="67767"/>
    <lineage>
        <taxon>Eukaryota</taxon>
        <taxon>Metazoa</taxon>
        <taxon>Ecdysozoa</taxon>
        <taxon>Arthropoda</taxon>
        <taxon>Hexapoda</taxon>
        <taxon>Insecta</taxon>
        <taxon>Pterygota</taxon>
        <taxon>Neoptera</taxon>
        <taxon>Endopterygota</taxon>
        <taxon>Hymenoptera</taxon>
        <taxon>Apocrita</taxon>
        <taxon>Aculeata</taxon>
        <taxon>Formicoidea</taxon>
        <taxon>Formicidae</taxon>
        <taxon>Formicinae</taxon>
        <taxon>Lasius</taxon>
        <taxon>Lasius</taxon>
    </lineage>
</organism>
<accession>A0A0J7K701</accession>
<evidence type="ECO:0000313" key="1">
    <source>
        <dbReference type="EMBL" id="KMQ86137.1"/>
    </source>
</evidence>
<protein>
    <submittedName>
        <fullName evidence="1">Uncharacterized protein</fullName>
    </submittedName>
</protein>
<comment type="caution">
    <text evidence="1">The sequence shown here is derived from an EMBL/GenBank/DDBJ whole genome shotgun (WGS) entry which is preliminary data.</text>
</comment>
<evidence type="ECO:0000313" key="2">
    <source>
        <dbReference type="Proteomes" id="UP000036403"/>
    </source>
</evidence>
<proteinExistence type="predicted"/>
<name>A0A0J7K701_LASNI</name>
<gene>
    <name evidence="1" type="ORF">RF55_14979</name>
</gene>
<keyword evidence="2" id="KW-1185">Reference proteome</keyword>